<reference evidence="1 2" key="1">
    <citation type="journal article" date="2015" name="Sci. Rep.">
        <title>The power of single molecule real-time sequencing technology in the de novo assembly of a eukaryotic genome.</title>
        <authorList>
            <person name="Sakai H."/>
            <person name="Naito K."/>
            <person name="Ogiso-Tanaka E."/>
            <person name="Takahashi Y."/>
            <person name="Iseki K."/>
            <person name="Muto C."/>
            <person name="Satou K."/>
            <person name="Teruya K."/>
            <person name="Shiroma A."/>
            <person name="Shimoji M."/>
            <person name="Hirano T."/>
            <person name="Itoh T."/>
            <person name="Kaga A."/>
            <person name="Tomooka N."/>
        </authorList>
    </citation>
    <scope>NUCLEOTIDE SEQUENCE [LARGE SCALE GENOMIC DNA]</scope>
    <source>
        <strain evidence="2">cv. Shumari</strain>
    </source>
</reference>
<proteinExistence type="predicted"/>
<organism evidence="1 2">
    <name type="scientific">Vigna angularis var. angularis</name>
    <dbReference type="NCBI Taxonomy" id="157739"/>
    <lineage>
        <taxon>Eukaryota</taxon>
        <taxon>Viridiplantae</taxon>
        <taxon>Streptophyta</taxon>
        <taxon>Embryophyta</taxon>
        <taxon>Tracheophyta</taxon>
        <taxon>Spermatophyta</taxon>
        <taxon>Magnoliopsida</taxon>
        <taxon>eudicotyledons</taxon>
        <taxon>Gunneridae</taxon>
        <taxon>Pentapetalae</taxon>
        <taxon>rosids</taxon>
        <taxon>fabids</taxon>
        <taxon>Fabales</taxon>
        <taxon>Fabaceae</taxon>
        <taxon>Papilionoideae</taxon>
        <taxon>50 kb inversion clade</taxon>
        <taxon>NPAAA clade</taxon>
        <taxon>indigoferoid/millettioid clade</taxon>
        <taxon>Phaseoleae</taxon>
        <taxon>Vigna</taxon>
    </lineage>
</organism>
<dbReference type="AlphaFoldDB" id="A0A0S3SSY9"/>
<evidence type="ECO:0000313" key="1">
    <source>
        <dbReference type="EMBL" id="BAT95960.1"/>
    </source>
</evidence>
<protein>
    <submittedName>
        <fullName evidence="1">Uncharacterized protein</fullName>
    </submittedName>
</protein>
<sequence>MLSSSLSPGSIVSNCDAQSLLPLIVKQIYDALQTNDDKANLIVDGVDVNNEGYATKPNELLMLRLCLMMVLGRLSVIHGFIKLLRQMKQRLSFWHMWIYRYEYHTYMCILKLHVVTSSE</sequence>
<keyword evidence="2" id="KW-1185">Reference proteome</keyword>
<dbReference type="EMBL" id="AP015041">
    <property type="protein sequence ID" value="BAT95960.1"/>
    <property type="molecule type" value="Genomic_DNA"/>
</dbReference>
<name>A0A0S3SSY9_PHAAN</name>
<accession>A0A0S3SSY9</accession>
<gene>
    <name evidence="1" type="primary">Vigan.08G281000</name>
    <name evidence="1" type="ORF">VIGAN_08281000</name>
</gene>
<dbReference type="Proteomes" id="UP000291084">
    <property type="component" value="Chromosome 8"/>
</dbReference>
<evidence type="ECO:0000313" key="2">
    <source>
        <dbReference type="Proteomes" id="UP000291084"/>
    </source>
</evidence>